<reference evidence="5 6" key="1">
    <citation type="journal article" date="2023" name="Sci. Data">
        <title>Genome assembly of the Korean intertidal mud-creeper Batillaria attramentaria.</title>
        <authorList>
            <person name="Patra A.K."/>
            <person name="Ho P.T."/>
            <person name="Jun S."/>
            <person name="Lee S.J."/>
            <person name="Kim Y."/>
            <person name="Won Y.J."/>
        </authorList>
    </citation>
    <scope>NUCLEOTIDE SEQUENCE [LARGE SCALE GENOMIC DNA]</scope>
    <source>
        <strain evidence="5">Wonlab-2016</strain>
    </source>
</reference>
<feature type="disulfide bond" evidence="2">
    <location>
        <begin position="26"/>
        <end position="36"/>
    </location>
</feature>
<dbReference type="PANTHER" id="PTHR46513">
    <property type="entry name" value="VITELLOGENIN RECEPTOR-LIKE PROTEIN-RELATED-RELATED"/>
    <property type="match status" value="1"/>
</dbReference>
<feature type="repeat" description="LDL-receptor class B" evidence="3">
    <location>
        <begin position="473"/>
        <end position="515"/>
    </location>
</feature>
<dbReference type="Pfam" id="PF00530">
    <property type="entry name" value="SRCR"/>
    <property type="match status" value="2"/>
</dbReference>
<dbReference type="FunFam" id="2.120.10.30:FF:000132">
    <property type="entry name" value="Uncharacterized protein"/>
    <property type="match status" value="2"/>
</dbReference>
<dbReference type="InterPro" id="IPR000033">
    <property type="entry name" value="LDLR_classB_rpt"/>
</dbReference>
<name>A0ABD0JZE4_9CAEN</name>
<keyword evidence="1 2" id="KW-1015">Disulfide bond</keyword>
<dbReference type="Pfam" id="PF16472">
    <property type="entry name" value="DUF5050"/>
    <property type="match status" value="1"/>
</dbReference>
<dbReference type="AlphaFoldDB" id="A0ABD0JZE4"/>
<evidence type="ECO:0000256" key="1">
    <source>
        <dbReference type="ARBA" id="ARBA00023157"/>
    </source>
</evidence>
<evidence type="ECO:0000256" key="3">
    <source>
        <dbReference type="PROSITE-ProRule" id="PRU00461"/>
    </source>
</evidence>
<proteinExistence type="predicted"/>
<feature type="non-terminal residue" evidence="5">
    <location>
        <position position="1"/>
    </location>
</feature>
<dbReference type="InterPro" id="IPR001190">
    <property type="entry name" value="SRCR"/>
</dbReference>
<dbReference type="PROSITE" id="PS51120">
    <property type="entry name" value="LDLRB"/>
    <property type="match status" value="4"/>
</dbReference>
<feature type="domain" description="SRCR" evidence="4">
    <location>
        <begin position="1"/>
        <end position="57"/>
    </location>
</feature>
<dbReference type="InterPro" id="IPR011042">
    <property type="entry name" value="6-blade_b-propeller_TolB-like"/>
</dbReference>
<comment type="caution">
    <text evidence="2">Lacks conserved residue(s) required for the propagation of feature annotation.</text>
</comment>
<dbReference type="PRINTS" id="PR00258">
    <property type="entry name" value="SPERACTRCPTR"/>
</dbReference>
<accession>A0ABD0JZE4</accession>
<dbReference type="SMART" id="SM00202">
    <property type="entry name" value="SR"/>
    <property type="match status" value="2"/>
</dbReference>
<dbReference type="SMART" id="SM00135">
    <property type="entry name" value="LY"/>
    <property type="match status" value="9"/>
</dbReference>
<evidence type="ECO:0000259" key="4">
    <source>
        <dbReference type="PROSITE" id="PS50287"/>
    </source>
</evidence>
<dbReference type="InterPro" id="IPR036772">
    <property type="entry name" value="SRCR-like_dom_sf"/>
</dbReference>
<feature type="repeat" description="LDL-receptor class B" evidence="3">
    <location>
        <begin position="194"/>
        <end position="237"/>
    </location>
</feature>
<feature type="disulfide bond" evidence="2">
    <location>
        <begin position="344"/>
        <end position="354"/>
    </location>
</feature>
<sequence length="610" mass="68109">VGAGGMSGGFYNTNNHTHIWLDEVHCTGRENSIADCPKNPWGMHDCTHSEDAGVLCESVSPQDDVIYLVDVGQGGRIFRMNLLTQSYVPVPLDVYHLTTFDYDPEYGRIYFSDPILKQIASAHFDGTDTKEVKQLDINSEVDTLEVDPLNRMLFYTDNGNDIIASMNLDGSDFHNVITSGLDKPRDIVLDPRNRKMYWCDYGAHPKIEVANYDGTGRRTLVSTGIHWPNGMAIDYNENRLYFTDGATAKIEVVDLDGSNRRVVLSDPGSLLLALDVFDQYLYYTDFNQKTLMRVNKDGSGKTNVGPPSFQRLSDIRVHRDGARAIANGRTGQGHRLIFLDEVNCKGDEEHILDCGVTPDNWAKHDCSHNEDAGVVCPMDKTEDNYLLFATPGVLNLMSMETYSYTVIAIPGEQANPIAMDFDYSHKRIYFTEVMLSPGSQIYSMDIDGGHPTLLKQLPQNSVADGLAIDTVNGKLFYTDSGRDVIVSMNLDGTGETTLISSQLDEPRAIVLDPANRVMYWTDWGSSPKIEKANYDGSSRHILVSGAIQIPNGLAIDRKGGRLYFCDAATHTIESIDTNGNGRHVLFRDNSAHFFGLFLTDEYIYYSDWKR</sequence>
<evidence type="ECO:0000256" key="2">
    <source>
        <dbReference type="PROSITE-ProRule" id="PRU00196"/>
    </source>
</evidence>
<organism evidence="5 6">
    <name type="scientific">Batillaria attramentaria</name>
    <dbReference type="NCBI Taxonomy" id="370345"/>
    <lineage>
        <taxon>Eukaryota</taxon>
        <taxon>Metazoa</taxon>
        <taxon>Spiralia</taxon>
        <taxon>Lophotrochozoa</taxon>
        <taxon>Mollusca</taxon>
        <taxon>Gastropoda</taxon>
        <taxon>Caenogastropoda</taxon>
        <taxon>Sorbeoconcha</taxon>
        <taxon>Cerithioidea</taxon>
        <taxon>Batillariidae</taxon>
        <taxon>Batillaria</taxon>
    </lineage>
</organism>
<comment type="caution">
    <text evidence="5">The sequence shown here is derived from an EMBL/GenBank/DDBJ whole genome shotgun (WGS) entry which is preliminary data.</text>
</comment>
<feature type="non-terminal residue" evidence="5">
    <location>
        <position position="610"/>
    </location>
</feature>
<evidence type="ECO:0000313" key="6">
    <source>
        <dbReference type="Proteomes" id="UP001519460"/>
    </source>
</evidence>
<dbReference type="Proteomes" id="UP001519460">
    <property type="component" value="Unassembled WGS sequence"/>
</dbReference>
<dbReference type="Gene3D" id="2.120.10.30">
    <property type="entry name" value="TolB, C-terminal domain"/>
    <property type="match status" value="2"/>
</dbReference>
<dbReference type="InterPro" id="IPR050778">
    <property type="entry name" value="Cueball_EGF_LRP_Nidogen"/>
</dbReference>
<feature type="repeat" description="LDL-receptor class B" evidence="3">
    <location>
        <begin position="151"/>
        <end position="193"/>
    </location>
</feature>
<dbReference type="PANTHER" id="PTHR46513:SF41">
    <property type="entry name" value="LOW-DENSITY LIPOPROTEIN RECEPTOR-RELATED PROTEIN"/>
    <property type="match status" value="1"/>
</dbReference>
<feature type="repeat" description="LDL-receptor class B" evidence="3">
    <location>
        <begin position="516"/>
        <end position="559"/>
    </location>
</feature>
<gene>
    <name evidence="5" type="ORF">BaRGS_00028465</name>
</gene>
<dbReference type="SUPFAM" id="SSF63825">
    <property type="entry name" value="YWTD domain"/>
    <property type="match status" value="2"/>
</dbReference>
<dbReference type="Pfam" id="PF00058">
    <property type="entry name" value="Ldl_recept_b"/>
    <property type="match status" value="3"/>
</dbReference>
<dbReference type="EMBL" id="JACVVK020000284">
    <property type="protein sequence ID" value="KAK7480297.1"/>
    <property type="molecule type" value="Genomic_DNA"/>
</dbReference>
<protein>
    <recommendedName>
        <fullName evidence="4">SRCR domain-containing protein</fullName>
    </recommendedName>
</protein>
<dbReference type="PROSITE" id="PS50287">
    <property type="entry name" value="SRCR_2"/>
    <property type="match status" value="2"/>
</dbReference>
<dbReference type="InterPro" id="IPR032485">
    <property type="entry name" value="LRP1-like_beta_prop"/>
</dbReference>
<dbReference type="Gene3D" id="3.10.250.10">
    <property type="entry name" value="SRCR-like domain"/>
    <property type="match status" value="2"/>
</dbReference>
<evidence type="ECO:0000313" key="5">
    <source>
        <dbReference type="EMBL" id="KAK7480297.1"/>
    </source>
</evidence>
<feature type="domain" description="SRCR" evidence="4">
    <location>
        <begin position="337"/>
        <end position="377"/>
    </location>
</feature>
<dbReference type="SUPFAM" id="SSF56487">
    <property type="entry name" value="SRCR-like"/>
    <property type="match status" value="2"/>
</dbReference>
<keyword evidence="6" id="KW-1185">Reference proteome</keyword>